<accession>A0A6V6ZCV5</accession>
<reference evidence="2 3" key="1">
    <citation type="submission" date="2020-06" db="EMBL/GenBank/DDBJ databases">
        <authorList>
            <person name="Criscuolo A."/>
        </authorList>
    </citation>
    <scope>NUCLEOTIDE SEQUENCE [LARGE SCALE GENOMIC DNA]</scope>
    <source>
        <strain evidence="3">CIP 111411</strain>
    </source>
</reference>
<organism evidence="2 3">
    <name type="scientific">Flavobacterium salmonis</name>
    <dbReference type="NCBI Taxonomy" id="2654844"/>
    <lineage>
        <taxon>Bacteria</taxon>
        <taxon>Pseudomonadati</taxon>
        <taxon>Bacteroidota</taxon>
        <taxon>Flavobacteriia</taxon>
        <taxon>Flavobacteriales</taxon>
        <taxon>Flavobacteriaceae</taxon>
        <taxon>Flavobacterium</taxon>
    </lineage>
</organism>
<evidence type="ECO:0000259" key="1">
    <source>
        <dbReference type="Pfam" id="PF12770"/>
    </source>
</evidence>
<comment type="caution">
    <text evidence="2">The sequence shown here is derived from an EMBL/GenBank/DDBJ whole genome shotgun (WGS) entry which is preliminary data.</text>
</comment>
<name>A0A6V6ZCV5_9FLAO</name>
<dbReference type="Proteomes" id="UP000530060">
    <property type="component" value="Unassembled WGS sequence"/>
</dbReference>
<dbReference type="RefSeq" id="WP_180910925.1">
    <property type="nucleotide sequence ID" value="NZ_CAIJDP010000090.1"/>
</dbReference>
<evidence type="ECO:0000313" key="3">
    <source>
        <dbReference type="Proteomes" id="UP000530060"/>
    </source>
</evidence>
<dbReference type="AlphaFoldDB" id="A0A6V6ZCV5"/>
<dbReference type="InterPro" id="IPR024983">
    <property type="entry name" value="CHAT_dom"/>
</dbReference>
<dbReference type="Pfam" id="PF12770">
    <property type="entry name" value="CHAT"/>
    <property type="match status" value="1"/>
</dbReference>
<feature type="domain" description="CHAT" evidence="1">
    <location>
        <begin position="532"/>
        <end position="695"/>
    </location>
</feature>
<gene>
    <name evidence="2" type="ORF">FLAT13_05044</name>
</gene>
<proteinExistence type="predicted"/>
<keyword evidence="3" id="KW-1185">Reference proteome</keyword>
<dbReference type="EMBL" id="CAIJDP010000090">
    <property type="protein sequence ID" value="CAD0009631.1"/>
    <property type="molecule type" value="Genomic_DNA"/>
</dbReference>
<sequence length="710" mass="83196">MNKEIFINFHNLSYDKEVYIWEKKSDFDNPEDIEEFFEWFEIEIKVIDFNLEKSQLLAEAFINDLFVLKTKNILNADLIDFLQYIISVSILRIVTSNKILNYCYGWICNSLSRDLSETLQRQYEPLRIVTFFASDNIFIKKNVDIFFLTWSECLFYYSRCSGGHIELCDIYLKVYFVRIINLFSQHLFLEELIPALANISTWCFVHKKESQNKIASEILFKIYNLNISQSSKKMIAVNFSCRKNSYNLYSKKEWCDIIITSYLDILHPHEHLQIYANKFEDNVDQLVENLEVLFLCFDKYYEYLDAHDDDFKINYELSRLYNNLLNSLHLLIQNGKTEIASEIICRYFRIDYDNIFNKKILFIIPNSPNGVLYSIDKSQIITDTNTLENIPQIITFNNQFFSTTNTLHDYSDFQYENPYRLGAPIKENANQFLEAIKKHFNFKQLLQVPRLNEISGMHLFYGVQLPIQSIISKELNILLPIIQSFEKPNEQRKIRKVLVWEGDTILSQIESVGIVNIFNKKGIETVILKFHLSSKEEFLEKYNDDSFDLIWICCHGEFNHMEAHKSYLDLGNNIHFNLDELNSYSLNTSDRRLIVVDACDGATTSLINSPLSLGIGSALVCSKQSLISHQWPIDNYSALISGVILASYLSDDLNYSEALNKTINLFYSGKESVVERINEYCSEEDVIERIENSRVDFQNFYSWGSLAYLI</sequence>
<protein>
    <recommendedName>
        <fullName evidence="1">CHAT domain-containing protein</fullName>
    </recommendedName>
</protein>
<evidence type="ECO:0000313" key="2">
    <source>
        <dbReference type="EMBL" id="CAD0009631.1"/>
    </source>
</evidence>